<proteinExistence type="predicted"/>
<sequence length="170" mass="19654">MRTLQLVSLNLRWLRRNPQRNLLVSPHFSFFTLLNFSSPLLFPSPAFPATPASVIIINNTPVGSPLPLAPRSPHSHIDARQEAMALQPTLIILQEIIHKSINQILFEHCRFLHMIPFVDVTHKNDIHWGFREELNSLLGQELQAYPKQDITGIVSRFLEKKSFLFTFYLF</sequence>
<keyword evidence="2" id="KW-1185">Reference proteome</keyword>
<comment type="caution">
    <text evidence="1">The sequence shown here is derived from an EMBL/GenBank/DDBJ whole genome shotgun (WGS) entry which is preliminary data.</text>
</comment>
<evidence type="ECO:0000313" key="2">
    <source>
        <dbReference type="Proteomes" id="UP000765509"/>
    </source>
</evidence>
<dbReference type="AlphaFoldDB" id="A0A9Q3PH83"/>
<organism evidence="1 2">
    <name type="scientific">Austropuccinia psidii MF-1</name>
    <dbReference type="NCBI Taxonomy" id="1389203"/>
    <lineage>
        <taxon>Eukaryota</taxon>
        <taxon>Fungi</taxon>
        <taxon>Dikarya</taxon>
        <taxon>Basidiomycota</taxon>
        <taxon>Pucciniomycotina</taxon>
        <taxon>Pucciniomycetes</taxon>
        <taxon>Pucciniales</taxon>
        <taxon>Sphaerophragmiaceae</taxon>
        <taxon>Austropuccinia</taxon>
    </lineage>
</organism>
<dbReference type="EMBL" id="AVOT02069136">
    <property type="protein sequence ID" value="MBW0560121.1"/>
    <property type="molecule type" value="Genomic_DNA"/>
</dbReference>
<name>A0A9Q3PH83_9BASI</name>
<evidence type="ECO:0000313" key="1">
    <source>
        <dbReference type="EMBL" id="MBW0560121.1"/>
    </source>
</evidence>
<gene>
    <name evidence="1" type="ORF">O181_099836</name>
</gene>
<dbReference type="Proteomes" id="UP000765509">
    <property type="component" value="Unassembled WGS sequence"/>
</dbReference>
<reference evidence="1" key="1">
    <citation type="submission" date="2021-03" db="EMBL/GenBank/DDBJ databases">
        <title>Draft genome sequence of rust myrtle Austropuccinia psidii MF-1, a brazilian biotype.</title>
        <authorList>
            <person name="Quecine M.C."/>
            <person name="Pachon D.M.R."/>
            <person name="Bonatelli M.L."/>
            <person name="Correr F.H."/>
            <person name="Franceschini L.M."/>
            <person name="Leite T.F."/>
            <person name="Margarido G.R.A."/>
            <person name="Almeida C.A."/>
            <person name="Ferrarezi J.A."/>
            <person name="Labate C.A."/>
        </authorList>
    </citation>
    <scope>NUCLEOTIDE SEQUENCE</scope>
    <source>
        <strain evidence="1">MF-1</strain>
    </source>
</reference>
<accession>A0A9Q3PH83</accession>
<protein>
    <submittedName>
        <fullName evidence="1">Uncharacterized protein</fullName>
    </submittedName>
</protein>